<name>A0A9D4D178_DREPO</name>
<sequence length="75" mass="8086">MFGLQVLNTCHVMSHANSCKSVRGLIVAELVSVTNHLGVHEAKSARTDAMDPHWRSETCINNTVVSLLCATVHGS</sequence>
<comment type="caution">
    <text evidence="1">The sequence shown here is derived from an EMBL/GenBank/DDBJ whole genome shotgun (WGS) entry which is preliminary data.</text>
</comment>
<dbReference type="EMBL" id="JAIWYP010000011">
    <property type="protein sequence ID" value="KAH3737251.1"/>
    <property type="molecule type" value="Genomic_DNA"/>
</dbReference>
<protein>
    <submittedName>
        <fullName evidence="1">Uncharacterized protein</fullName>
    </submittedName>
</protein>
<organism evidence="1 2">
    <name type="scientific">Dreissena polymorpha</name>
    <name type="common">Zebra mussel</name>
    <name type="synonym">Mytilus polymorpha</name>
    <dbReference type="NCBI Taxonomy" id="45954"/>
    <lineage>
        <taxon>Eukaryota</taxon>
        <taxon>Metazoa</taxon>
        <taxon>Spiralia</taxon>
        <taxon>Lophotrochozoa</taxon>
        <taxon>Mollusca</taxon>
        <taxon>Bivalvia</taxon>
        <taxon>Autobranchia</taxon>
        <taxon>Heteroconchia</taxon>
        <taxon>Euheterodonta</taxon>
        <taxon>Imparidentia</taxon>
        <taxon>Neoheterodontei</taxon>
        <taxon>Myida</taxon>
        <taxon>Dreissenoidea</taxon>
        <taxon>Dreissenidae</taxon>
        <taxon>Dreissena</taxon>
    </lineage>
</organism>
<proteinExistence type="predicted"/>
<evidence type="ECO:0000313" key="2">
    <source>
        <dbReference type="Proteomes" id="UP000828390"/>
    </source>
</evidence>
<evidence type="ECO:0000313" key="1">
    <source>
        <dbReference type="EMBL" id="KAH3737251.1"/>
    </source>
</evidence>
<dbReference type="Proteomes" id="UP000828390">
    <property type="component" value="Unassembled WGS sequence"/>
</dbReference>
<gene>
    <name evidence="1" type="ORF">DPMN_043834</name>
</gene>
<dbReference type="AlphaFoldDB" id="A0A9D4D178"/>
<accession>A0A9D4D178</accession>
<reference evidence="1" key="1">
    <citation type="journal article" date="2019" name="bioRxiv">
        <title>The Genome of the Zebra Mussel, Dreissena polymorpha: A Resource for Invasive Species Research.</title>
        <authorList>
            <person name="McCartney M.A."/>
            <person name="Auch B."/>
            <person name="Kono T."/>
            <person name="Mallez S."/>
            <person name="Zhang Y."/>
            <person name="Obille A."/>
            <person name="Becker A."/>
            <person name="Abrahante J.E."/>
            <person name="Garbe J."/>
            <person name="Badalamenti J.P."/>
            <person name="Herman A."/>
            <person name="Mangelson H."/>
            <person name="Liachko I."/>
            <person name="Sullivan S."/>
            <person name="Sone E.D."/>
            <person name="Koren S."/>
            <person name="Silverstein K.A.T."/>
            <person name="Beckman K.B."/>
            <person name="Gohl D.M."/>
        </authorList>
    </citation>
    <scope>NUCLEOTIDE SEQUENCE</scope>
    <source>
        <strain evidence="1">Duluth1</strain>
        <tissue evidence="1">Whole animal</tissue>
    </source>
</reference>
<reference evidence="1" key="2">
    <citation type="submission" date="2020-11" db="EMBL/GenBank/DDBJ databases">
        <authorList>
            <person name="McCartney M.A."/>
            <person name="Auch B."/>
            <person name="Kono T."/>
            <person name="Mallez S."/>
            <person name="Becker A."/>
            <person name="Gohl D.M."/>
            <person name="Silverstein K.A.T."/>
            <person name="Koren S."/>
            <person name="Bechman K.B."/>
            <person name="Herman A."/>
            <person name="Abrahante J.E."/>
            <person name="Garbe J."/>
        </authorList>
    </citation>
    <scope>NUCLEOTIDE SEQUENCE</scope>
    <source>
        <strain evidence="1">Duluth1</strain>
        <tissue evidence="1">Whole animal</tissue>
    </source>
</reference>
<keyword evidence="2" id="KW-1185">Reference proteome</keyword>